<dbReference type="Proteomes" id="UP000243416">
    <property type="component" value="Unassembled WGS sequence"/>
</dbReference>
<dbReference type="PANTHER" id="PTHR38036">
    <property type="entry name" value="UPF0250 PROTEIN YBED"/>
    <property type="match status" value="1"/>
</dbReference>
<proteinExistence type="inferred from homology"/>
<evidence type="ECO:0000313" key="4">
    <source>
        <dbReference type="Proteomes" id="UP000243416"/>
    </source>
</evidence>
<dbReference type="Pfam" id="PF04359">
    <property type="entry name" value="DUF493"/>
    <property type="match status" value="1"/>
</dbReference>
<comment type="similarity">
    <text evidence="1 2">Belongs to the UPF0250 family.</text>
</comment>
<dbReference type="HAMAP" id="MF_00659">
    <property type="entry name" value="UPF0250"/>
    <property type="match status" value="1"/>
</dbReference>
<dbReference type="Gene3D" id="3.30.70.260">
    <property type="match status" value="1"/>
</dbReference>
<accession>A0A656Z954</accession>
<dbReference type="RefSeq" id="WP_067171074.1">
    <property type="nucleotide sequence ID" value="NZ_LFZK01000002.1"/>
</dbReference>
<dbReference type="EMBL" id="LFZK01000002">
    <property type="protein sequence ID" value="KYC28985.1"/>
    <property type="molecule type" value="Genomic_DNA"/>
</dbReference>
<evidence type="ECO:0000313" key="3">
    <source>
        <dbReference type="EMBL" id="KYC28985.1"/>
    </source>
</evidence>
<sequence>MSQGETLLEFPCDFPLKIMGARCDDYAQAVLEVVLRHFPDYDAAGMEMRPSAKGNYLSLTCTVRATSKIQLDDLYRELTAHPLVKVVL</sequence>
<dbReference type="InterPro" id="IPR007454">
    <property type="entry name" value="UPF0250_YbeD-like"/>
</dbReference>
<comment type="caution">
    <text evidence="3">The sequence shown here is derived from an EMBL/GenBank/DDBJ whole genome shotgun (WGS) entry which is preliminary data.</text>
</comment>
<dbReference type="AlphaFoldDB" id="A0A656Z954"/>
<organism evidence="3 4">
    <name type="scientific">Sterolibacterium denitrificans</name>
    <dbReference type="NCBI Taxonomy" id="157592"/>
    <lineage>
        <taxon>Bacteria</taxon>
        <taxon>Pseudomonadati</taxon>
        <taxon>Pseudomonadota</taxon>
        <taxon>Betaproteobacteria</taxon>
        <taxon>Nitrosomonadales</taxon>
        <taxon>Sterolibacteriaceae</taxon>
        <taxon>Sterolibacterium</taxon>
    </lineage>
</organism>
<keyword evidence="4" id="KW-1185">Reference proteome</keyword>
<dbReference type="InterPro" id="IPR027471">
    <property type="entry name" value="YbeD-like_sf"/>
</dbReference>
<evidence type="ECO:0000256" key="2">
    <source>
        <dbReference type="HAMAP-Rule" id="MF_00659"/>
    </source>
</evidence>
<reference evidence="3 4" key="1">
    <citation type="journal article" date="2016" name="ISME J.">
        <title>Integrated multi-omics analyses reveal the biochemical mechanisms and phylogenetic relevance of anaerobic androgen biodegradation in the environment.</title>
        <authorList>
            <person name="Yang F.C."/>
            <person name="Chen Y.L."/>
            <person name="Tang S.L."/>
            <person name="Yu C.P."/>
            <person name="Wang P.H."/>
            <person name="Ismail W."/>
            <person name="Wang C.H."/>
            <person name="Ding J.Y."/>
            <person name="Yang C.Y."/>
            <person name="Yang C.Y."/>
            <person name="Chiang Y.R."/>
        </authorList>
    </citation>
    <scope>NUCLEOTIDE SEQUENCE [LARGE SCALE GENOMIC DNA]</scope>
    <source>
        <strain evidence="3 4">DSM 13999</strain>
    </source>
</reference>
<protein>
    <recommendedName>
        <fullName evidence="2">UPF0250 protein ACY05_03855</fullName>
    </recommendedName>
</protein>
<evidence type="ECO:0000256" key="1">
    <source>
        <dbReference type="ARBA" id="ARBA00008460"/>
    </source>
</evidence>
<name>A0A656Z954_9PROT</name>
<dbReference type="PANTHER" id="PTHR38036:SF1">
    <property type="entry name" value="UPF0250 PROTEIN YBED"/>
    <property type="match status" value="1"/>
</dbReference>
<gene>
    <name evidence="3" type="ORF">ACY05_03855</name>
</gene>
<dbReference type="SUPFAM" id="SSF117991">
    <property type="entry name" value="YbeD/HP0495-like"/>
    <property type="match status" value="1"/>
</dbReference>